<proteinExistence type="predicted"/>
<evidence type="ECO:0000256" key="1">
    <source>
        <dbReference type="SAM" id="SignalP"/>
    </source>
</evidence>
<evidence type="ECO:0000313" key="2">
    <source>
        <dbReference type="EMBL" id="GMM59297.1"/>
    </source>
</evidence>
<dbReference type="PROSITE" id="PS51318">
    <property type="entry name" value="TAT"/>
    <property type="match status" value="1"/>
</dbReference>
<dbReference type="EMBL" id="BTFW01000001">
    <property type="protein sequence ID" value="GMM59297.1"/>
    <property type="molecule type" value="Genomic_DNA"/>
</dbReference>
<dbReference type="Proteomes" id="UP001187221">
    <property type="component" value="Unassembled WGS sequence"/>
</dbReference>
<reference evidence="2 3" key="1">
    <citation type="submission" date="2023-06" db="EMBL/GenBank/DDBJ databases">
        <title>Draft genome sequence of Novosphingobium sp. strain IK01.</title>
        <authorList>
            <person name="Hatamoto M."/>
            <person name="Ikarashi T."/>
            <person name="Yamaguchi T."/>
        </authorList>
    </citation>
    <scope>NUCLEOTIDE SEQUENCE [LARGE SCALE GENOMIC DNA]</scope>
    <source>
        <strain evidence="2 3">IK01</strain>
    </source>
</reference>
<comment type="caution">
    <text evidence="2">The sequence shown here is derived from an EMBL/GenBank/DDBJ whole genome shotgun (WGS) entry which is preliminary data.</text>
</comment>
<gene>
    <name evidence="2" type="ORF">NUTIK01_00740</name>
</gene>
<accession>A0ABQ6P215</accession>
<dbReference type="InterPro" id="IPR006311">
    <property type="entry name" value="TAT_signal"/>
</dbReference>
<evidence type="ECO:0000313" key="3">
    <source>
        <dbReference type="Proteomes" id="UP001187221"/>
    </source>
</evidence>
<sequence>MMFRRSLLTATGATALACLAGTFLAGTFLAGTAQAQVRNEQDRVREDLAAGHVRSLREIEARVLPSMRGMQYLGPEYDAQARAYRLKFIREGRVVFVDVDARTGQILSDSR</sequence>
<feature type="chain" id="PRO_5046929529" description="PepSY domain-containing protein" evidence="1">
    <location>
        <begin position="26"/>
        <end position="111"/>
    </location>
</feature>
<organism evidence="2 3">
    <name type="scientific">Novosphingobium pituita</name>
    <dbReference type="NCBI Taxonomy" id="3056842"/>
    <lineage>
        <taxon>Bacteria</taxon>
        <taxon>Pseudomonadati</taxon>
        <taxon>Pseudomonadota</taxon>
        <taxon>Alphaproteobacteria</taxon>
        <taxon>Sphingomonadales</taxon>
        <taxon>Sphingomonadaceae</taxon>
        <taxon>Novosphingobium</taxon>
    </lineage>
</organism>
<dbReference type="RefSeq" id="WP_317973158.1">
    <property type="nucleotide sequence ID" value="NZ_BTFW01000001.1"/>
</dbReference>
<name>A0ABQ6P215_9SPHN</name>
<dbReference type="PROSITE" id="PS51257">
    <property type="entry name" value="PROKAR_LIPOPROTEIN"/>
    <property type="match status" value="1"/>
</dbReference>
<evidence type="ECO:0008006" key="4">
    <source>
        <dbReference type="Google" id="ProtNLM"/>
    </source>
</evidence>
<protein>
    <recommendedName>
        <fullName evidence="4">PepSY domain-containing protein</fullName>
    </recommendedName>
</protein>
<keyword evidence="3" id="KW-1185">Reference proteome</keyword>
<feature type="signal peptide" evidence="1">
    <location>
        <begin position="1"/>
        <end position="25"/>
    </location>
</feature>
<keyword evidence="1" id="KW-0732">Signal</keyword>